<dbReference type="Gramene" id="KQL07325">
    <property type="protein sequence ID" value="KQL07325"/>
    <property type="gene ID" value="SETIT_005382mg"/>
</dbReference>
<reference evidence="2" key="1">
    <citation type="journal article" date="2012" name="Nat. Biotechnol.">
        <title>Reference genome sequence of the model plant Setaria.</title>
        <authorList>
            <person name="Bennetzen J.L."/>
            <person name="Schmutz J."/>
            <person name="Wang H."/>
            <person name="Percifield R."/>
            <person name="Hawkins J."/>
            <person name="Pontaroli A.C."/>
            <person name="Estep M."/>
            <person name="Feng L."/>
            <person name="Vaughn J.N."/>
            <person name="Grimwood J."/>
            <person name="Jenkins J."/>
            <person name="Barry K."/>
            <person name="Lindquist E."/>
            <person name="Hellsten U."/>
            <person name="Deshpande S."/>
            <person name="Wang X."/>
            <person name="Wu X."/>
            <person name="Mitros T."/>
            <person name="Triplett J."/>
            <person name="Yang X."/>
            <person name="Ye C.Y."/>
            <person name="Mauro-Herrera M."/>
            <person name="Wang L."/>
            <person name="Li P."/>
            <person name="Sharma M."/>
            <person name="Sharma R."/>
            <person name="Ronald P.C."/>
            <person name="Panaud O."/>
            <person name="Kellogg E.A."/>
            <person name="Brutnell T.P."/>
            <person name="Doust A.N."/>
            <person name="Tuskan G.A."/>
            <person name="Rokhsar D."/>
            <person name="Devos K.M."/>
        </authorList>
    </citation>
    <scope>NUCLEOTIDE SEQUENCE [LARGE SCALE GENOMIC DNA]</scope>
    <source>
        <strain evidence="2">cv. Yugu1</strain>
    </source>
</reference>
<dbReference type="AlphaFoldDB" id="K3XTX5"/>
<dbReference type="InParanoid" id="K3XTX5"/>
<dbReference type="EnsemblPlants" id="KQL07325">
    <property type="protein sequence ID" value="KQL07325"/>
    <property type="gene ID" value="SETIT_005382mg"/>
</dbReference>
<keyword evidence="2" id="KW-1185">Reference proteome</keyword>
<organism evidence="1 2">
    <name type="scientific">Setaria italica</name>
    <name type="common">Foxtail millet</name>
    <name type="synonym">Panicum italicum</name>
    <dbReference type="NCBI Taxonomy" id="4555"/>
    <lineage>
        <taxon>Eukaryota</taxon>
        <taxon>Viridiplantae</taxon>
        <taxon>Streptophyta</taxon>
        <taxon>Embryophyta</taxon>
        <taxon>Tracheophyta</taxon>
        <taxon>Spermatophyta</taxon>
        <taxon>Magnoliopsida</taxon>
        <taxon>Liliopsida</taxon>
        <taxon>Poales</taxon>
        <taxon>Poaceae</taxon>
        <taxon>PACMAD clade</taxon>
        <taxon>Panicoideae</taxon>
        <taxon>Panicodae</taxon>
        <taxon>Paniceae</taxon>
        <taxon>Cenchrinae</taxon>
        <taxon>Setaria</taxon>
    </lineage>
</organism>
<accession>K3XTX5</accession>
<proteinExistence type="predicted"/>
<evidence type="ECO:0000313" key="1">
    <source>
        <dbReference type="EnsemblPlants" id="KQL07325"/>
    </source>
</evidence>
<dbReference type="Proteomes" id="UP000004995">
    <property type="component" value="Unassembled WGS sequence"/>
</dbReference>
<name>K3XTX5_SETIT</name>
<reference evidence="1" key="2">
    <citation type="submission" date="2018-08" db="UniProtKB">
        <authorList>
            <consortium name="EnsemblPlants"/>
        </authorList>
    </citation>
    <scope>IDENTIFICATION</scope>
    <source>
        <strain evidence="1">Yugu1</strain>
    </source>
</reference>
<sequence>MPYHIWSRVRPKFAINSRIRRREAYGGRLMS</sequence>
<evidence type="ECO:0000313" key="2">
    <source>
        <dbReference type="Proteomes" id="UP000004995"/>
    </source>
</evidence>
<dbReference type="EMBL" id="AGNK02003334">
    <property type="status" value="NOT_ANNOTATED_CDS"/>
    <property type="molecule type" value="Genomic_DNA"/>
</dbReference>
<protein>
    <submittedName>
        <fullName evidence="1">Uncharacterized protein</fullName>
    </submittedName>
</protein>
<dbReference type="HOGENOM" id="CLU_3400107_0_0_1"/>